<dbReference type="RefSeq" id="WP_056965594.1">
    <property type="nucleotide sequence ID" value="NZ_AYYQ01000002.1"/>
</dbReference>
<protein>
    <submittedName>
        <fullName evidence="4">Site-specific recombinase XerD</fullName>
    </submittedName>
</protein>
<proteinExistence type="predicted"/>
<dbReference type="InterPro" id="IPR044068">
    <property type="entry name" value="CB"/>
</dbReference>
<dbReference type="InterPro" id="IPR010998">
    <property type="entry name" value="Integrase_recombinase_N"/>
</dbReference>
<reference evidence="4 5" key="1">
    <citation type="journal article" date="2015" name="Genome Announc.">
        <title>Expanding the biotechnology potential of lactobacilli through comparative genomics of 213 strains and associated genera.</title>
        <authorList>
            <person name="Sun Z."/>
            <person name="Harris H.M."/>
            <person name="McCann A."/>
            <person name="Guo C."/>
            <person name="Argimon S."/>
            <person name="Zhang W."/>
            <person name="Yang X."/>
            <person name="Jeffery I.B."/>
            <person name="Cooney J.C."/>
            <person name="Kagawa T.F."/>
            <person name="Liu W."/>
            <person name="Song Y."/>
            <person name="Salvetti E."/>
            <person name="Wrobel A."/>
            <person name="Rasinkangas P."/>
            <person name="Parkhill J."/>
            <person name="Rea M.C."/>
            <person name="O'Sullivan O."/>
            <person name="Ritari J."/>
            <person name="Douillard F.P."/>
            <person name="Paul Ross R."/>
            <person name="Yang R."/>
            <person name="Briner A.E."/>
            <person name="Felis G.E."/>
            <person name="de Vos W.M."/>
            <person name="Barrangou R."/>
            <person name="Klaenhammer T.R."/>
            <person name="Caufield P.W."/>
            <person name="Cui Y."/>
            <person name="Zhang H."/>
            <person name="O'Toole P.W."/>
        </authorList>
    </citation>
    <scope>NUCLEOTIDE SEQUENCE [LARGE SCALE GENOMIC DNA]</scope>
    <source>
        <strain evidence="4 5">DSM 23829</strain>
    </source>
</reference>
<keyword evidence="1 2" id="KW-0238">DNA-binding</keyword>
<dbReference type="PROSITE" id="PS51900">
    <property type="entry name" value="CB"/>
    <property type="match status" value="1"/>
</dbReference>
<sequence>MSTNNYPYQDGFEKYLSIQGLAPITIDEYTATLIDMFEYLSNFNLSYQENHRVSQLLDRDVEQYMQMLVDNRSIQNLTYNKILSHINIYFKFLFTHGFSNNLPTLTLKGKPKPQKLKRLSTKWLNALSEILSDEKVNQYTKLTLLLISKGFSVKEFLKPGFYKLMSKIEFSENEKQFLKCFDEFIKPIQIKQNSSDIFLKQRYSDNPILTLPGLHKYLNPSEKMLGIELDPSVLYQSYVINYMVQIGHNLPDDVISQKLNLDPTSIIYYRREAEKYM</sequence>
<keyword evidence="5" id="KW-1185">Reference proteome</keyword>
<gene>
    <name evidence="4" type="ORF">FD06_GL000876</name>
</gene>
<evidence type="ECO:0000313" key="4">
    <source>
        <dbReference type="EMBL" id="KRM69703.1"/>
    </source>
</evidence>
<name>A0A0R2AS72_9LACO</name>
<dbReference type="GO" id="GO:0003677">
    <property type="term" value="F:DNA binding"/>
    <property type="evidence" value="ECO:0007669"/>
    <property type="project" value="UniProtKB-UniRule"/>
</dbReference>
<evidence type="ECO:0000256" key="2">
    <source>
        <dbReference type="PROSITE-ProRule" id="PRU01248"/>
    </source>
</evidence>
<dbReference type="SUPFAM" id="SSF56349">
    <property type="entry name" value="DNA breaking-rejoining enzymes"/>
    <property type="match status" value="1"/>
</dbReference>
<evidence type="ECO:0000259" key="3">
    <source>
        <dbReference type="PROSITE" id="PS51900"/>
    </source>
</evidence>
<dbReference type="OrthoDB" id="2328477at2"/>
<feature type="domain" description="Core-binding (CB)" evidence="3">
    <location>
        <begin position="3"/>
        <end position="94"/>
    </location>
</feature>
<dbReference type="PATRIC" id="fig|1423781.4.peg.910"/>
<accession>A0A0R2AS72</accession>
<dbReference type="AlphaFoldDB" id="A0A0R2AS72"/>
<dbReference type="GO" id="GO:0015074">
    <property type="term" value="P:DNA integration"/>
    <property type="evidence" value="ECO:0007669"/>
    <property type="project" value="InterPro"/>
</dbReference>
<dbReference type="InterPro" id="IPR011010">
    <property type="entry name" value="DNA_brk_join_enz"/>
</dbReference>
<dbReference type="STRING" id="1423781.FD06_GL000876"/>
<dbReference type="Gene3D" id="1.10.150.130">
    <property type="match status" value="1"/>
</dbReference>
<dbReference type="EMBL" id="AYYQ01000002">
    <property type="protein sequence ID" value="KRM69703.1"/>
    <property type="molecule type" value="Genomic_DNA"/>
</dbReference>
<organism evidence="4 5">
    <name type="scientific">Apilactobacillus ozensis DSM 23829 = JCM 17196</name>
    <dbReference type="NCBI Taxonomy" id="1423781"/>
    <lineage>
        <taxon>Bacteria</taxon>
        <taxon>Bacillati</taxon>
        <taxon>Bacillota</taxon>
        <taxon>Bacilli</taxon>
        <taxon>Lactobacillales</taxon>
        <taxon>Lactobacillaceae</taxon>
        <taxon>Apilactobacillus</taxon>
    </lineage>
</organism>
<evidence type="ECO:0000313" key="5">
    <source>
        <dbReference type="Proteomes" id="UP000052012"/>
    </source>
</evidence>
<evidence type="ECO:0000256" key="1">
    <source>
        <dbReference type="ARBA" id="ARBA00023125"/>
    </source>
</evidence>
<comment type="caution">
    <text evidence="4">The sequence shown here is derived from an EMBL/GenBank/DDBJ whole genome shotgun (WGS) entry which is preliminary data.</text>
</comment>
<dbReference type="Proteomes" id="UP000052012">
    <property type="component" value="Unassembled WGS sequence"/>
</dbReference>